<keyword evidence="4" id="KW-0804">Transcription</keyword>
<evidence type="ECO:0000256" key="2">
    <source>
        <dbReference type="ARBA" id="ARBA00022833"/>
    </source>
</evidence>
<organism evidence="10 11">
    <name type="scientific">Monilinia laxa</name>
    <name type="common">Brown rot fungus</name>
    <name type="synonym">Sclerotinia laxa</name>
    <dbReference type="NCBI Taxonomy" id="61186"/>
    <lineage>
        <taxon>Eukaryota</taxon>
        <taxon>Fungi</taxon>
        <taxon>Dikarya</taxon>
        <taxon>Ascomycota</taxon>
        <taxon>Pezizomycotina</taxon>
        <taxon>Leotiomycetes</taxon>
        <taxon>Helotiales</taxon>
        <taxon>Sclerotiniaceae</taxon>
        <taxon>Monilinia</taxon>
    </lineage>
</organism>
<dbReference type="PROSITE" id="PS50157">
    <property type="entry name" value="ZINC_FINGER_C2H2_2"/>
    <property type="match status" value="2"/>
</dbReference>
<feature type="region of interest" description="Disordered" evidence="7">
    <location>
        <begin position="1"/>
        <end position="34"/>
    </location>
</feature>
<dbReference type="SMART" id="SM00355">
    <property type="entry name" value="ZnF_C2H2"/>
    <property type="match status" value="2"/>
</dbReference>
<keyword evidence="2" id="KW-0862">Zinc</keyword>
<feature type="domain" description="Zn(2)-C6 fungal-type" evidence="8">
    <location>
        <begin position="131"/>
        <end position="160"/>
    </location>
</feature>
<feature type="compositionally biased region" description="Polar residues" evidence="7">
    <location>
        <begin position="405"/>
        <end position="418"/>
    </location>
</feature>
<gene>
    <name evidence="10" type="ORF">EYC80_002643</name>
</gene>
<dbReference type="PROSITE" id="PS00028">
    <property type="entry name" value="ZINC_FINGER_C2H2_1"/>
    <property type="match status" value="2"/>
</dbReference>
<evidence type="ECO:0000256" key="1">
    <source>
        <dbReference type="ARBA" id="ARBA00022723"/>
    </source>
</evidence>
<dbReference type="InterPro" id="IPR013087">
    <property type="entry name" value="Znf_C2H2_type"/>
</dbReference>
<dbReference type="PANTHER" id="PTHR47660">
    <property type="entry name" value="TRANSCRIPTION FACTOR WITH C2H2 AND ZN(2)-CYS(6) DNA BINDING DOMAIN (EUROFUNG)-RELATED-RELATED"/>
    <property type="match status" value="1"/>
</dbReference>
<feature type="region of interest" description="Disordered" evidence="7">
    <location>
        <begin position="874"/>
        <end position="918"/>
    </location>
</feature>
<dbReference type="PROSITE" id="PS50048">
    <property type="entry name" value="ZN2_CY6_FUNGAL_2"/>
    <property type="match status" value="1"/>
</dbReference>
<protein>
    <recommendedName>
        <fullName evidence="12">C2H2-type domain-containing protein</fullName>
    </recommendedName>
</protein>
<reference evidence="10 11" key="1">
    <citation type="submission" date="2019-06" db="EMBL/GenBank/DDBJ databases">
        <title>Genome Sequence of the Brown Rot Fungal Pathogen Monilinia laxa.</title>
        <authorList>
            <person name="De Miccolis Angelini R.M."/>
            <person name="Landi L."/>
            <person name="Abate D."/>
            <person name="Pollastro S."/>
            <person name="Romanazzi G."/>
            <person name="Faretra F."/>
        </authorList>
    </citation>
    <scope>NUCLEOTIDE SEQUENCE [LARGE SCALE GENOMIC DNA]</scope>
    <source>
        <strain evidence="10 11">Mlax316</strain>
    </source>
</reference>
<feature type="compositionally biased region" description="Polar residues" evidence="7">
    <location>
        <begin position="426"/>
        <end position="438"/>
    </location>
</feature>
<feature type="region of interest" description="Disordered" evidence="7">
    <location>
        <begin position="405"/>
        <end position="442"/>
    </location>
</feature>
<dbReference type="Proteomes" id="UP000326757">
    <property type="component" value="Unassembled WGS sequence"/>
</dbReference>
<dbReference type="InterPro" id="IPR036236">
    <property type="entry name" value="Znf_C2H2_sf"/>
</dbReference>
<dbReference type="GO" id="GO:0000981">
    <property type="term" value="F:DNA-binding transcription factor activity, RNA polymerase II-specific"/>
    <property type="evidence" value="ECO:0007669"/>
    <property type="project" value="InterPro"/>
</dbReference>
<accession>A0A5N6K4I7</accession>
<keyword evidence="11" id="KW-1185">Reference proteome</keyword>
<dbReference type="Pfam" id="PF04082">
    <property type="entry name" value="Fungal_trans"/>
    <property type="match status" value="1"/>
</dbReference>
<feature type="domain" description="C2H2-type" evidence="9">
    <location>
        <begin position="93"/>
        <end position="122"/>
    </location>
</feature>
<evidence type="ECO:0000256" key="5">
    <source>
        <dbReference type="ARBA" id="ARBA00023242"/>
    </source>
</evidence>
<dbReference type="GO" id="GO:0008270">
    <property type="term" value="F:zinc ion binding"/>
    <property type="evidence" value="ECO:0007669"/>
    <property type="project" value="UniProtKB-KW"/>
</dbReference>
<evidence type="ECO:0000313" key="10">
    <source>
        <dbReference type="EMBL" id="KAB8297285.1"/>
    </source>
</evidence>
<dbReference type="Gene3D" id="3.30.160.60">
    <property type="entry name" value="Classic Zinc Finger"/>
    <property type="match status" value="1"/>
</dbReference>
<comment type="caution">
    <text evidence="10">The sequence shown here is derived from an EMBL/GenBank/DDBJ whole genome shotgun (WGS) entry which is preliminary data.</text>
</comment>
<name>A0A5N6K4I7_MONLA</name>
<proteinExistence type="predicted"/>
<evidence type="ECO:0000256" key="4">
    <source>
        <dbReference type="ARBA" id="ARBA00023163"/>
    </source>
</evidence>
<dbReference type="GO" id="GO:0003677">
    <property type="term" value="F:DNA binding"/>
    <property type="evidence" value="ECO:0007669"/>
    <property type="project" value="InterPro"/>
</dbReference>
<feature type="compositionally biased region" description="Polar residues" evidence="7">
    <location>
        <begin position="879"/>
        <end position="888"/>
    </location>
</feature>
<dbReference type="OrthoDB" id="654211at2759"/>
<feature type="compositionally biased region" description="Basic and acidic residues" evidence="7">
    <location>
        <begin position="21"/>
        <end position="34"/>
    </location>
</feature>
<dbReference type="SUPFAM" id="SSF57701">
    <property type="entry name" value="Zn2/Cys6 DNA-binding domain"/>
    <property type="match status" value="1"/>
</dbReference>
<dbReference type="GO" id="GO:0006351">
    <property type="term" value="P:DNA-templated transcription"/>
    <property type="evidence" value="ECO:0007669"/>
    <property type="project" value="InterPro"/>
</dbReference>
<evidence type="ECO:0000313" key="11">
    <source>
        <dbReference type="Proteomes" id="UP000326757"/>
    </source>
</evidence>
<dbReference type="InterPro" id="IPR001138">
    <property type="entry name" value="Zn2Cys6_DnaBD"/>
</dbReference>
<dbReference type="InterPro" id="IPR036864">
    <property type="entry name" value="Zn2-C6_fun-type_DNA-bd_sf"/>
</dbReference>
<sequence>MDTYNQLRRAEDGDGDVNIDVDDRSGGVGDRVSREQGEEQCHSYAEINDERRDFHYKGMAKAGRFKCMICGQTFGRVEHLTRHERSHSREGWLRCEVGGCGKRFYRIDALRRHELVHKRTKRSSLGRGARACSACAIARRKCSGGNPCEGCVKRSIECVAHSNTTTTITRRKESVGVSNGSSYEMVGIVSNQAGERSTSPQSQSLWSKMISPIDTQPQINPRSSIGQYHQGFEMENIDVTGQQMNVQNLVPGVHQQFDQFTSPKNQTSDQISEDARRDSVISYDHQSTSSSILPLHSMTNLDAATNSLMNSNGQTSSQLHIPNTSLSDGLQASAGSWTQYNLSSINWLPYDWVPDYQLEDDTSAMRIIDGTTDINGPSPIYIPGDSISRDAPYSINNATVFTPVSQRQDQIQIDNSPRPTLPSEGAPTTPNSHTTRSTGRYYVDGHGSRLPHVRKTPSEVANSCPLISHPTIDDLEAMAAVGSHYHQNGNYAKPMHEFLRRAIISTGIKGDSGCRNVVMIQVKLLNCVGMMYCGCDELSQAAKSYHRDLIDFCCYEWKASNNISRIGTTDSNLSETYQAKIEWKEWHDAESIRRTGYCIWLLDCMWYFHFQIRPSLSLDDSSVLLPSQEVLWEAESAIDWKQLLSCSSTSPTLHHALQIMYTEKRLQSSMGEFSRILLIHGLFRRTWEVESYLKQPLTQWTPTAQKQTLQHLSISSSIWLPGLQTYTNWRNSACDCLDILHWHANSVIGAASGMEHPTVMHLHLARVVVLTPFAKIDKFAQYLSARSNPTTASSHPREIEGDAEKEIVEMSTCIKRWAVEDQHKARLAVIHAGALFWHVRRFSVDAFYEAPAVYLATLVLWAYGLFAIHGTSRTDVDGNGSQRNNTSRGKNEARDDAYDEDDDEGELTSDFYPSSMQLDRPADDELVQLFVKRGQRMKALVMGVGNLCQRDGRGAGRVLGEGRKLLKAGKDTWGFAWVLEDRLRRLQEASAAWREGNG</sequence>
<dbReference type="SUPFAM" id="SSF57667">
    <property type="entry name" value="beta-beta-alpha zinc fingers"/>
    <property type="match status" value="1"/>
</dbReference>
<dbReference type="SMART" id="SM00066">
    <property type="entry name" value="GAL4"/>
    <property type="match status" value="1"/>
</dbReference>
<dbReference type="PANTHER" id="PTHR47660:SF7">
    <property type="entry name" value="TRANSCRIPTION FACTOR WITH C2H2 AND ZN(2)-CYS(6) DNA BINDING DOMAIN (EUROFUNG)"/>
    <property type="match status" value="1"/>
</dbReference>
<keyword evidence="3" id="KW-0805">Transcription regulation</keyword>
<dbReference type="Gene3D" id="4.10.240.10">
    <property type="entry name" value="Zn(2)-C6 fungal-type DNA-binding domain"/>
    <property type="match status" value="1"/>
</dbReference>
<dbReference type="Pfam" id="PF00172">
    <property type="entry name" value="Zn_clus"/>
    <property type="match status" value="1"/>
</dbReference>
<evidence type="ECO:0008006" key="12">
    <source>
        <dbReference type="Google" id="ProtNLM"/>
    </source>
</evidence>
<keyword evidence="5" id="KW-0539">Nucleus</keyword>
<keyword evidence="6" id="KW-0863">Zinc-finger</keyword>
<dbReference type="AlphaFoldDB" id="A0A5N6K4I7"/>
<evidence type="ECO:0000256" key="6">
    <source>
        <dbReference type="PROSITE-ProRule" id="PRU00042"/>
    </source>
</evidence>
<dbReference type="EMBL" id="VIGI01000008">
    <property type="protein sequence ID" value="KAB8297285.1"/>
    <property type="molecule type" value="Genomic_DNA"/>
</dbReference>
<keyword evidence="1" id="KW-0479">Metal-binding</keyword>
<dbReference type="Pfam" id="PF00096">
    <property type="entry name" value="zf-C2H2"/>
    <property type="match status" value="2"/>
</dbReference>
<feature type="compositionally biased region" description="Acidic residues" evidence="7">
    <location>
        <begin position="897"/>
        <end position="907"/>
    </location>
</feature>
<evidence type="ECO:0000256" key="3">
    <source>
        <dbReference type="ARBA" id="ARBA00023015"/>
    </source>
</evidence>
<evidence type="ECO:0000259" key="9">
    <source>
        <dbReference type="PROSITE" id="PS50157"/>
    </source>
</evidence>
<dbReference type="CDD" id="cd00067">
    <property type="entry name" value="GAL4"/>
    <property type="match status" value="1"/>
</dbReference>
<evidence type="ECO:0000256" key="7">
    <source>
        <dbReference type="SAM" id="MobiDB-lite"/>
    </source>
</evidence>
<dbReference type="InterPro" id="IPR007219">
    <property type="entry name" value="XnlR_reg_dom"/>
</dbReference>
<evidence type="ECO:0000259" key="8">
    <source>
        <dbReference type="PROSITE" id="PS50048"/>
    </source>
</evidence>
<dbReference type="PROSITE" id="PS00463">
    <property type="entry name" value="ZN2_CY6_FUNGAL_1"/>
    <property type="match status" value="1"/>
</dbReference>
<dbReference type="CDD" id="cd12148">
    <property type="entry name" value="fungal_TF_MHR"/>
    <property type="match status" value="1"/>
</dbReference>
<feature type="domain" description="C2H2-type" evidence="9">
    <location>
        <begin position="65"/>
        <end position="92"/>
    </location>
</feature>